<evidence type="ECO:0000313" key="1">
    <source>
        <dbReference type="EMBL" id="SVC85368.1"/>
    </source>
</evidence>
<proteinExistence type="predicted"/>
<reference evidence="1" key="1">
    <citation type="submission" date="2018-05" db="EMBL/GenBank/DDBJ databases">
        <authorList>
            <person name="Lanie J.A."/>
            <person name="Ng W.-L."/>
            <person name="Kazmierczak K.M."/>
            <person name="Andrzejewski T.M."/>
            <person name="Davidsen T.M."/>
            <person name="Wayne K.J."/>
            <person name="Tettelin H."/>
            <person name="Glass J.I."/>
            <person name="Rusch D."/>
            <person name="Podicherti R."/>
            <person name="Tsui H.-C.T."/>
            <person name="Winkler M.E."/>
        </authorList>
    </citation>
    <scope>NUCLEOTIDE SEQUENCE</scope>
</reference>
<protein>
    <submittedName>
        <fullName evidence="1">Uncharacterized protein</fullName>
    </submittedName>
</protein>
<accession>A0A382QKA8</accession>
<sequence length="310" mass="34484">MAKAAIALAYLPGAAARSVAVELIEIAPARDGALGITRSCRRALLAWCALLTAGTMIACSPPIDSFDANSVPNGVWRGEIEQFGRLLPFTFMVNGSGDSLQVSYRNGDEQVAVEQVRYDPTSRVLELWFPSYSSGLVATVDGTRMRGETFLKRRNQVHQLPFNAQHGLDYRFFEQAANDHVDLSGRWEVVIDMPKLELTQNGVAFFQQRGPYITGTVNTKVGDYRFLTGEVRGRDLYLSTFDGHGTQLWLASLDQEGILRGSFDTVTYQQAEWKAQRNPEAELDEPTSLTWIKRPFNGLAFTFPDLDGHP</sequence>
<dbReference type="EMBL" id="UINC01114801">
    <property type="protein sequence ID" value="SVC85368.1"/>
    <property type="molecule type" value="Genomic_DNA"/>
</dbReference>
<dbReference type="AlphaFoldDB" id="A0A382QKA8"/>
<name>A0A382QKA8_9ZZZZ</name>
<feature type="non-terminal residue" evidence="1">
    <location>
        <position position="310"/>
    </location>
</feature>
<gene>
    <name evidence="1" type="ORF">METZ01_LOCUS338222</name>
</gene>
<organism evidence="1">
    <name type="scientific">marine metagenome</name>
    <dbReference type="NCBI Taxonomy" id="408172"/>
    <lineage>
        <taxon>unclassified sequences</taxon>
        <taxon>metagenomes</taxon>
        <taxon>ecological metagenomes</taxon>
    </lineage>
</organism>